<comment type="caution">
    <text evidence="5">The sequence shown here is derived from an EMBL/GenBank/DDBJ whole genome shotgun (WGS) entry which is preliminary data.</text>
</comment>
<proteinExistence type="predicted"/>
<dbReference type="GO" id="GO:0003677">
    <property type="term" value="F:DNA binding"/>
    <property type="evidence" value="ECO:0007669"/>
    <property type="project" value="UniProtKB-KW"/>
</dbReference>
<dbReference type="InterPro" id="IPR036390">
    <property type="entry name" value="WH_DNA-bd_sf"/>
</dbReference>
<feature type="domain" description="HTH arsR-type" evidence="4">
    <location>
        <begin position="1"/>
        <end position="93"/>
    </location>
</feature>
<evidence type="ECO:0000256" key="1">
    <source>
        <dbReference type="ARBA" id="ARBA00023015"/>
    </source>
</evidence>
<dbReference type="EMBL" id="VYUY01000009">
    <property type="protein sequence ID" value="KAA9133816.1"/>
    <property type="molecule type" value="Genomic_DNA"/>
</dbReference>
<dbReference type="Proteomes" id="UP000326838">
    <property type="component" value="Unassembled WGS sequence"/>
</dbReference>
<dbReference type="SUPFAM" id="SSF46785">
    <property type="entry name" value="Winged helix' DNA-binding domain"/>
    <property type="match status" value="1"/>
</dbReference>
<keyword evidence="6" id="KW-1185">Reference proteome</keyword>
<evidence type="ECO:0000313" key="5">
    <source>
        <dbReference type="EMBL" id="KAA9133816.1"/>
    </source>
</evidence>
<keyword evidence="1" id="KW-0805">Transcription regulation</keyword>
<dbReference type="InterPro" id="IPR001845">
    <property type="entry name" value="HTH_ArsR_DNA-bd_dom"/>
</dbReference>
<reference evidence="6" key="1">
    <citation type="submission" date="2019-09" db="EMBL/GenBank/DDBJ databases">
        <title>Mumia zhuanghuii sp. nov. isolated from the intestinal contents of plateau pika (Ochotona curzoniae) in the Qinghai-Tibet plateau of China.</title>
        <authorList>
            <person name="Tian Z."/>
        </authorList>
    </citation>
    <scope>NUCLEOTIDE SEQUENCE [LARGE SCALE GENOMIC DNA]</scope>
    <source>
        <strain evidence="6">L-033</strain>
    </source>
</reference>
<keyword evidence="3" id="KW-0804">Transcription</keyword>
<dbReference type="Gene3D" id="1.10.10.10">
    <property type="entry name" value="Winged helix-like DNA-binding domain superfamily/Winged helix DNA-binding domain"/>
    <property type="match status" value="1"/>
</dbReference>
<organism evidence="5 6">
    <name type="scientific">Microbacterium caowuchunii</name>
    <dbReference type="NCBI Taxonomy" id="2614638"/>
    <lineage>
        <taxon>Bacteria</taxon>
        <taxon>Bacillati</taxon>
        <taxon>Actinomycetota</taxon>
        <taxon>Actinomycetes</taxon>
        <taxon>Micrococcales</taxon>
        <taxon>Microbacteriaceae</taxon>
        <taxon>Microbacterium</taxon>
    </lineage>
</organism>
<dbReference type="PANTHER" id="PTHR33154:SF33">
    <property type="entry name" value="TRANSCRIPTIONAL REPRESSOR SDPR"/>
    <property type="match status" value="1"/>
</dbReference>
<sequence>MADIFGVIADATRRDILRLLLDRSTSGEQGTSVSHIVQELGVSQPTVSKHLKVLRDSELVSVREEGQHRYYSLSPAPLDEIDEWLIPFLEDESDAHAAFVSTLPEPAAHAAEVVGRAAASVGRAMTAAFGKIPGR</sequence>
<accession>A0A5N0TIW4</accession>
<dbReference type="PANTHER" id="PTHR33154">
    <property type="entry name" value="TRANSCRIPTIONAL REGULATOR, ARSR FAMILY"/>
    <property type="match status" value="1"/>
</dbReference>
<protein>
    <submittedName>
        <fullName evidence="5">Winged helix-turn-helix transcriptional regulator</fullName>
    </submittedName>
</protein>
<dbReference type="NCBIfam" id="NF033788">
    <property type="entry name" value="HTH_metalloreg"/>
    <property type="match status" value="1"/>
</dbReference>
<dbReference type="CDD" id="cd00090">
    <property type="entry name" value="HTH_ARSR"/>
    <property type="match status" value="1"/>
</dbReference>
<gene>
    <name evidence="5" type="ORF">F6B40_08685</name>
</gene>
<evidence type="ECO:0000313" key="6">
    <source>
        <dbReference type="Proteomes" id="UP000326838"/>
    </source>
</evidence>
<dbReference type="AlphaFoldDB" id="A0A5N0TIW4"/>
<dbReference type="PRINTS" id="PR00778">
    <property type="entry name" value="HTHARSR"/>
</dbReference>
<dbReference type="Pfam" id="PF12840">
    <property type="entry name" value="HTH_20"/>
    <property type="match status" value="1"/>
</dbReference>
<dbReference type="InterPro" id="IPR011991">
    <property type="entry name" value="ArsR-like_HTH"/>
</dbReference>
<evidence type="ECO:0000256" key="2">
    <source>
        <dbReference type="ARBA" id="ARBA00023125"/>
    </source>
</evidence>
<dbReference type="InterPro" id="IPR051081">
    <property type="entry name" value="HTH_MetalResp_TranReg"/>
</dbReference>
<dbReference type="GO" id="GO:0003700">
    <property type="term" value="F:DNA-binding transcription factor activity"/>
    <property type="evidence" value="ECO:0007669"/>
    <property type="project" value="InterPro"/>
</dbReference>
<dbReference type="SMART" id="SM00418">
    <property type="entry name" value="HTH_ARSR"/>
    <property type="match status" value="1"/>
</dbReference>
<name>A0A5N0TIW4_9MICO</name>
<dbReference type="PROSITE" id="PS50987">
    <property type="entry name" value="HTH_ARSR_2"/>
    <property type="match status" value="1"/>
</dbReference>
<evidence type="ECO:0000256" key="3">
    <source>
        <dbReference type="ARBA" id="ARBA00023163"/>
    </source>
</evidence>
<evidence type="ECO:0000259" key="4">
    <source>
        <dbReference type="PROSITE" id="PS50987"/>
    </source>
</evidence>
<dbReference type="InterPro" id="IPR036388">
    <property type="entry name" value="WH-like_DNA-bd_sf"/>
</dbReference>
<keyword evidence="2" id="KW-0238">DNA-binding</keyword>
<dbReference type="RefSeq" id="WP_150893123.1">
    <property type="nucleotide sequence ID" value="NZ_VYUY01000009.1"/>
</dbReference>